<dbReference type="InterPro" id="IPR029058">
    <property type="entry name" value="AB_hydrolase_fold"/>
</dbReference>
<comment type="caution">
    <text evidence="3">The sequence shown here is derived from an EMBL/GenBank/DDBJ whole genome shotgun (WGS) entry which is preliminary data.</text>
</comment>
<dbReference type="GO" id="GO:0047570">
    <property type="term" value="F:3-oxoadipate enol-lactonase activity"/>
    <property type="evidence" value="ECO:0007669"/>
    <property type="project" value="UniProtKB-EC"/>
</dbReference>
<dbReference type="RefSeq" id="WP_377339843.1">
    <property type="nucleotide sequence ID" value="NZ_JALBWS010000012.1"/>
</dbReference>
<dbReference type="EC" id="3.1.1.24" evidence="3"/>
<accession>A0ABW0JVV4</accession>
<keyword evidence="4" id="KW-1185">Reference proteome</keyword>
<dbReference type="EMBL" id="JBHSMM010000001">
    <property type="protein sequence ID" value="MFC5440083.1"/>
    <property type="molecule type" value="Genomic_DNA"/>
</dbReference>
<evidence type="ECO:0000256" key="1">
    <source>
        <dbReference type="SAM" id="MobiDB-lite"/>
    </source>
</evidence>
<dbReference type="Gene3D" id="3.40.50.1820">
    <property type="entry name" value="alpha/beta hydrolase"/>
    <property type="match status" value="1"/>
</dbReference>
<dbReference type="SUPFAM" id="SSF53474">
    <property type="entry name" value="alpha/beta-Hydrolases"/>
    <property type="match status" value="1"/>
</dbReference>
<gene>
    <name evidence="3" type="primary">pcaD</name>
    <name evidence="3" type="ORF">ACFPK0_08680</name>
</gene>
<name>A0ABW0JVV4_9GAMM</name>
<proteinExistence type="predicted"/>
<sequence>MAFLNLPTHRLRYRIDGERGPWLTFCNSLGTDLNMWDAQVGVLSNTFRILRYDRRGHGASGAPPGPYSIADLGGDVLALLDSLAIGRTHFCGLSIGGMVGQWLGIHAGDRVDRLVVCATAARIGTPESWQTRSEQVREHGLAPLMETTAERWFTPSFNASHPAVVRDILQRFAGTSVDGYRGCCAALAGTDLRAELGRIETPLLAISGNDDPVCTPTDLQAIAGGVVNGSHLSLPGRHIVNIESAQEFNAALQDFLVSPDSGNIDKSRDRTASARRLPVPGTS</sequence>
<dbReference type="Proteomes" id="UP001596018">
    <property type="component" value="Unassembled WGS sequence"/>
</dbReference>
<dbReference type="InterPro" id="IPR026968">
    <property type="entry name" value="PcaD/CatD"/>
</dbReference>
<feature type="region of interest" description="Disordered" evidence="1">
    <location>
        <begin position="263"/>
        <end position="283"/>
    </location>
</feature>
<evidence type="ECO:0000313" key="4">
    <source>
        <dbReference type="Proteomes" id="UP001596018"/>
    </source>
</evidence>
<organism evidence="3 4">
    <name type="scientific">Rhodanobacter ginsenosidimutans</name>
    <dbReference type="NCBI Taxonomy" id="490571"/>
    <lineage>
        <taxon>Bacteria</taxon>
        <taxon>Pseudomonadati</taxon>
        <taxon>Pseudomonadota</taxon>
        <taxon>Gammaproteobacteria</taxon>
        <taxon>Lysobacterales</taxon>
        <taxon>Rhodanobacteraceae</taxon>
        <taxon>Rhodanobacter</taxon>
    </lineage>
</organism>
<evidence type="ECO:0000259" key="2">
    <source>
        <dbReference type="Pfam" id="PF00561"/>
    </source>
</evidence>
<dbReference type="InterPro" id="IPR050471">
    <property type="entry name" value="AB_hydrolase"/>
</dbReference>
<dbReference type="PANTHER" id="PTHR43433">
    <property type="entry name" value="HYDROLASE, ALPHA/BETA FOLD FAMILY PROTEIN"/>
    <property type="match status" value="1"/>
</dbReference>
<dbReference type="PANTHER" id="PTHR43433:SF5">
    <property type="entry name" value="AB HYDROLASE-1 DOMAIN-CONTAINING PROTEIN"/>
    <property type="match status" value="1"/>
</dbReference>
<feature type="compositionally biased region" description="Basic and acidic residues" evidence="1">
    <location>
        <begin position="263"/>
        <end position="272"/>
    </location>
</feature>
<evidence type="ECO:0000313" key="3">
    <source>
        <dbReference type="EMBL" id="MFC5440083.1"/>
    </source>
</evidence>
<keyword evidence="3" id="KW-0378">Hydrolase</keyword>
<feature type="domain" description="AB hydrolase-1" evidence="2">
    <location>
        <begin position="21"/>
        <end position="242"/>
    </location>
</feature>
<reference evidence="4" key="1">
    <citation type="journal article" date="2019" name="Int. J. Syst. Evol. Microbiol.">
        <title>The Global Catalogue of Microorganisms (GCM) 10K type strain sequencing project: providing services to taxonomists for standard genome sequencing and annotation.</title>
        <authorList>
            <consortium name="The Broad Institute Genomics Platform"/>
            <consortium name="The Broad Institute Genome Sequencing Center for Infectious Disease"/>
            <person name="Wu L."/>
            <person name="Ma J."/>
        </authorList>
    </citation>
    <scope>NUCLEOTIDE SEQUENCE [LARGE SCALE GENOMIC DNA]</scope>
    <source>
        <strain evidence="4">KACC 12822</strain>
    </source>
</reference>
<dbReference type="InterPro" id="IPR000073">
    <property type="entry name" value="AB_hydrolase_1"/>
</dbReference>
<protein>
    <submittedName>
        <fullName evidence="3">3-oxoadipate enol-lactonase</fullName>
        <ecNumber evidence="3">3.1.1.24</ecNumber>
    </submittedName>
</protein>
<dbReference type="NCBIfam" id="TIGR02427">
    <property type="entry name" value="protocat_pcaD"/>
    <property type="match status" value="1"/>
</dbReference>
<dbReference type="Pfam" id="PF00561">
    <property type="entry name" value="Abhydrolase_1"/>
    <property type="match status" value="1"/>
</dbReference>